<evidence type="ECO:0000256" key="2">
    <source>
        <dbReference type="ARBA" id="ARBA00022505"/>
    </source>
</evidence>
<feature type="binding site" evidence="5">
    <location>
        <position position="178"/>
    </location>
    <ligand>
        <name>molybdate</name>
        <dbReference type="ChEBI" id="CHEBI:36264"/>
    </ligand>
</feature>
<dbReference type="OrthoDB" id="9785015at2"/>
<evidence type="ECO:0000256" key="5">
    <source>
        <dbReference type="PIRSR" id="PIRSR004846-1"/>
    </source>
</evidence>
<evidence type="ECO:0000256" key="1">
    <source>
        <dbReference type="ARBA" id="ARBA00009175"/>
    </source>
</evidence>
<dbReference type="Proteomes" id="UP000473885">
    <property type="component" value="Unassembled WGS sequence"/>
</dbReference>
<organism evidence="6 7">
    <name type="scientific">Clostridium niameyense</name>
    <dbReference type="NCBI Taxonomy" id="1622073"/>
    <lineage>
        <taxon>Bacteria</taxon>
        <taxon>Bacillati</taxon>
        <taxon>Bacillota</taxon>
        <taxon>Clostridia</taxon>
        <taxon>Eubacteriales</taxon>
        <taxon>Clostridiaceae</taxon>
        <taxon>Clostridium</taxon>
    </lineage>
</organism>
<feature type="binding site" evidence="5">
    <location>
        <position position="151"/>
    </location>
    <ligand>
        <name>molybdate</name>
        <dbReference type="ChEBI" id="CHEBI:36264"/>
    </ligand>
</feature>
<protein>
    <submittedName>
        <fullName evidence="6">Molybdate ABC transporter substrate-binding protein</fullName>
    </submittedName>
</protein>
<dbReference type="GO" id="GO:0030973">
    <property type="term" value="F:molybdate ion binding"/>
    <property type="evidence" value="ECO:0007669"/>
    <property type="project" value="UniProtKB-ARBA"/>
</dbReference>
<dbReference type="GO" id="GO:0046872">
    <property type="term" value="F:metal ion binding"/>
    <property type="evidence" value="ECO:0007669"/>
    <property type="project" value="UniProtKB-KW"/>
</dbReference>
<dbReference type="FunFam" id="3.40.190.10:FF:000035">
    <property type="entry name" value="Molybdate ABC transporter substrate-binding protein"/>
    <property type="match status" value="1"/>
</dbReference>
<comment type="caution">
    <text evidence="6">The sequence shown here is derived from an EMBL/GenBank/DDBJ whole genome shotgun (WGS) entry which is preliminary data.</text>
</comment>
<evidence type="ECO:0000313" key="6">
    <source>
        <dbReference type="EMBL" id="NEZ46695.1"/>
    </source>
</evidence>
<feature type="binding site" evidence="5">
    <location>
        <position position="68"/>
    </location>
    <ligand>
        <name>molybdate</name>
        <dbReference type="ChEBI" id="CHEBI:36264"/>
    </ligand>
</feature>
<dbReference type="Pfam" id="PF13531">
    <property type="entry name" value="SBP_bac_11"/>
    <property type="match status" value="1"/>
</dbReference>
<dbReference type="InterPro" id="IPR050682">
    <property type="entry name" value="ModA/WtpA"/>
</dbReference>
<dbReference type="GO" id="GO:1901359">
    <property type="term" value="F:tungstate binding"/>
    <property type="evidence" value="ECO:0007669"/>
    <property type="project" value="UniProtKB-ARBA"/>
</dbReference>
<evidence type="ECO:0000313" key="7">
    <source>
        <dbReference type="Proteomes" id="UP000473885"/>
    </source>
</evidence>
<dbReference type="Gene3D" id="3.40.190.10">
    <property type="entry name" value="Periplasmic binding protein-like II"/>
    <property type="match status" value="2"/>
</dbReference>
<dbReference type="InterPro" id="IPR005950">
    <property type="entry name" value="ModA"/>
</dbReference>
<dbReference type="GO" id="GO:0015689">
    <property type="term" value="P:molybdate ion transport"/>
    <property type="evidence" value="ECO:0007669"/>
    <property type="project" value="InterPro"/>
</dbReference>
<dbReference type="EMBL" id="SXDP01000003">
    <property type="protein sequence ID" value="NEZ46695.1"/>
    <property type="molecule type" value="Genomic_DNA"/>
</dbReference>
<feature type="binding site" evidence="5">
    <location>
        <position position="41"/>
    </location>
    <ligand>
        <name>molybdate</name>
        <dbReference type="ChEBI" id="CHEBI:36264"/>
    </ligand>
</feature>
<evidence type="ECO:0000256" key="3">
    <source>
        <dbReference type="ARBA" id="ARBA00022723"/>
    </source>
</evidence>
<dbReference type="AlphaFoldDB" id="A0A6M0R8W8"/>
<evidence type="ECO:0000256" key="4">
    <source>
        <dbReference type="ARBA" id="ARBA00022729"/>
    </source>
</evidence>
<keyword evidence="4" id="KW-0732">Signal</keyword>
<accession>A0A6M0R8W8</accession>
<proteinExistence type="inferred from homology"/>
<dbReference type="PROSITE" id="PS51257">
    <property type="entry name" value="PROKAR_LIPOPROTEIN"/>
    <property type="match status" value="1"/>
</dbReference>
<keyword evidence="2 5" id="KW-0500">Molybdenum</keyword>
<keyword evidence="7" id="KW-1185">Reference proteome</keyword>
<comment type="similarity">
    <text evidence="1">Belongs to the bacterial solute-binding protein ModA family.</text>
</comment>
<name>A0A6M0R8W8_9CLOT</name>
<dbReference type="PANTHER" id="PTHR30632">
    <property type="entry name" value="MOLYBDATE-BINDING PERIPLASMIC PROTEIN"/>
    <property type="match status" value="1"/>
</dbReference>
<dbReference type="RefSeq" id="WP_050606451.1">
    <property type="nucleotide sequence ID" value="NZ_CABKUB010000006.1"/>
</dbReference>
<sequence length="265" mass="29349">MKKIITAIITSFMVIGLVGCGTAKQSTKSKESKLTVSAAASLTESLNDLKEGYEKQYSSTVNLNFASSGQLQKQIEQGAPVDVFISASKDKMDKLQQKGLIDKDSREDLLKNNLVLIVSKEFKDKIKNINDLKNISSKDKVAMGEPESVPAGKYGKQTLEYYNLYDKLKDNLVFGKNVKQVAQFVENGEAVAGIVFESDSTVLKESYVAEIIEDKAHKPIVYPVAIINNSKNKEAAKKLIKYLKSENGQKTFKSHKFVPIKKADK</sequence>
<keyword evidence="3 5" id="KW-0479">Metal-binding</keyword>
<dbReference type="NCBIfam" id="TIGR01256">
    <property type="entry name" value="modA"/>
    <property type="match status" value="1"/>
</dbReference>
<dbReference type="PIRSF" id="PIRSF004846">
    <property type="entry name" value="ModA"/>
    <property type="match status" value="1"/>
</dbReference>
<dbReference type="SUPFAM" id="SSF53850">
    <property type="entry name" value="Periplasmic binding protein-like II"/>
    <property type="match status" value="1"/>
</dbReference>
<reference evidence="6 7" key="1">
    <citation type="submission" date="2019-04" db="EMBL/GenBank/DDBJ databases">
        <title>Genome sequencing of Clostridium botulinum Groups I-IV and Clostridium butyricum.</title>
        <authorList>
            <person name="Brunt J."/>
            <person name="Van Vliet A.H.M."/>
            <person name="Stringer S.C."/>
            <person name="Carter A.T."/>
            <person name="Peck M.W."/>
        </authorList>
    </citation>
    <scope>NUCLEOTIDE SEQUENCE [LARGE SCALE GENOMIC DNA]</scope>
    <source>
        <strain evidence="6 7">IFR 18/094</strain>
    </source>
</reference>
<gene>
    <name evidence="6" type="primary">modA</name>
    <name evidence="6" type="ORF">FDF74_05630</name>
</gene>
<dbReference type="PANTHER" id="PTHR30632:SF0">
    <property type="entry name" value="SULFATE-BINDING PROTEIN"/>
    <property type="match status" value="1"/>
</dbReference>